<dbReference type="AlphaFoldDB" id="A0A4Y7SNV1"/>
<dbReference type="Proteomes" id="UP000298030">
    <property type="component" value="Unassembled WGS sequence"/>
</dbReference>
<accession>A0A4Y7SNV1</accession>
<organism evidence="1 2">
    <name type="scientific">Coprinellus micaceus</name>
    <name type="common">Glistening ink-cap mushroom</name>
    <name type="synonym">Coprinus micaceus</name>
    <dbReference type="NCBI Taxonomy" id="71717"/>
    <lineage>
        <taxon>Eukaryota</taxon>
        <taxon>Fungi</taxon>
        <taxon>Dikarya</taxon>
        <taxon>Basidiomycota</taxon>
        <taxon>Agaricomycotina</taxon>
        <taxon>Agaricomycetes</taxon>
        <taxon>Agaricomycetidae</taxon>
        <taxon>Agaricales</taxon>
        <taxon>Agaricineae</taxon>
        <taxon>Psathyrellaceae</taxon>
        <taxon>Coprinellus</taxon>
    </lineage>
</organism>
<evidence type="ECO:0000313" key="1">
    <source>
        <dbReference type="EMBL" id="TEB23560.1"/>
    </source>
</evidence>
<keyword evidence="2" id="KW-1185">Reference proteome</keyword>
<gene>
    <name evidence="1" type="ORF">FA13DRAFT_1798039</name>
</gene>
<protein>
    <submittedName>
        <fullName evidence="1">Uncharacterized protein</fullName>
    </submittedName>
</protein>
<proteinExistence type="predicted"/>
<dbReference type="EMBL" id="QPFP01000077">
    <property type="protein sequence ID" value="TEB23560.1"/>
    <property type="molecule type" value="Genomic_DNA"/>
</dbReference>
<comment type="caution">
    <text evidence="1">The sequence shown here is derived from an EMBL/GenBank/DDBJ whole genome shotgun (WGS) entry which is preliminary data.</text>
</comment>
<sequence>MIITPTPSRESLSLISPLLPQPSLPLNILPRRSPGNMTELIPATPTAPTAATAPKAVTAKVGPSNSVPTPAPKACHSSHMLPSFTTQLDLQRDLAEQKCKRDKEHIQSEKHLQHTIVIYSWLVSNTTAKSRVYQAGANGAYFVVGKDVFAQAGLLEALGEAKVEVYFKALGSWTHTGLDYTIALKHKHHHIYLRHEDALITLGLEDHLPTAQAANSHIRTNLAPE</sequence>
<evidence type="ECO:0000313" key="2">
    <source>
        <dbReference type="Proteomes" id="UP000298030"/>
    </source>
</evidence>
<reference evidence="1 2" key="1">
    <citation type="journal article" date="2019" name="Nat. Ecol. Evol.">
        <title>Megaphylogeny resolves global patterns of mushroom evolution.</title>
        <authorList>
            <person name="Varga T."/>
            <person name="Krizsan K."/>
            <person name="Foldi C."/>
            <person name="Dima B."/>
            <person name="Sanchez-Garcia M."/>
            <person name="Sanchez-Ramirez S."/>
            <person name="Szollosi G.J."/>
            <person name="Szarkandi J.G."/>
            <person name="Papp V."/>
            <person name="Albert L."/>
            <person name="Andreopoulos W."/>
            <person name="Angelini C."/>
            <person name="Antonin V."/>
            <person name="Barry K.W."/>
            <person name="Bougher N.L."/>
            <person name="Buchanan P."/>
            <person name="Buyck B."/>
            <person name="Bense V."/>
            <person name="Catcheside P."/>
            <person name="Chovatia M."/>
            <person name="Cooper J."/>
            <person name="Damon W."/>
            <person name="Desjardin D."/>
            <person name="Finy P."/>
            <person name="Geml J."/>
            <person name="Haridas S."/>
            <person name="Hughes K."/>
            <person name="Justo A."/>
            <person name="Karasinski D."/>
            <person name="Kautmanova I."/>
            <person name="Kiss B."/>
            <person name="Kocsube S."/>
            <person name="Kotiranta H."/>
            <person name="LaButti K.M."/>
            <person name="Lechner B.E."/>
            <person name="Liimatainen K."/>
            <person name="Lipzen A."/>
            <person name="Lukacs Z."/>
            <person name="Mihaltcheva S."/>
            <person name="Morgado L.N."/>
            <person name="Niskanen T."/>
            <person name="Noordeloos M.E."/>
            <person name="Ohm R.A."/>
            <person name="Ortiz-Santana B."/>
            <person name="Ovrebo C."/>
            <person name="Racz N."/>
            <person name="Riley R."/>
            <person name="Savchenko A."/>
            <person name="Shiryaev A."/>
            <person name="Soop K."/>
            <person name="Spirin V."/>
            <person name="Szebenyi C."/>
            <person name="Tomsovsky M."/>
            <person name="Tulloss R.E."/>
            <person name="Uehling J."/>
            <person name="Grigoriev I.V."/>
            <person name="Vagvolgyi C."/>
            <person name="Papp T."/>
            <person name="Martin F.M."/>
            <person name="Miettinen O."/>
            <person name="Hibbett D.S."/>
            <person name="Nagy L.G."/>
        </authorList>
    </citation>
    <scope>NUCLEOTIDE SEQUENCE [LARGE SCALE GENOMIC DNA]</scope>
    <source>
        <strain evidence="1 2">FP101781</strain>
    </source>
</reference>
<name>A0A4Y7SNV1_COPMI</name>